<reference evidence="1" key="2">
    <citation type="journal article" date="2023" name="IMA Fungus">
        <title>Comparative genomic study of the Penicillium genus elucidates a diverse pangenome and 15 lateral gene transfer events.</title>
        <authorList>
            <person name="Petersen C."/>
            <person name="Sorensen T."/>
            <person name="Nielsen M.R."/>
            <person name="Sondergaard T.E."/>
            <person name="Sorensen J.L."/>
            <person name="Fitzpatrick D.A."/>
            <person name="Frisvad J.C."/>
            <person name="Nielsen K.L."/>
        </authorList>
    </citation>
    <scope>NUCLEOTIDE SEQUENCE</scope>
    <source>
        <strain evidence="1">IBT 30069</strain>
    </source>
</reference>
<name>A0A9W9KIR3_9EURO</name>
<accession>A0A9W9KIR3</accession>
<keyword evidence="2" id="KW-1185">Reference proteome</keyword>
<proteinExistence type="predicted"/>
<organism evidence="1 2">
    <name type="scientific">Penicillium angulare</name>
    <dbReference type="NCBI Taxonomy" id="116970"/>
    <lineage>
        <taxon>Eukaryota</taxon>
        <taxon>Fungi</taxon>
        <taxon>Dikarya</taxon>
        <taxon>Ascomycota</taxon>
        <taxon>Pezizomycotina</taxon>
        <taxon>Eurotiomycetes</taxon>
        <taxon>Eurotiomycetidae</taxon>
        <taxon>Eurotiales</taxon>
        <taxon>Aspergillaceae</taxon>
        <taxon>Penicillium</taxon>
    </lineage>
</organism>
<protein>
    <submittedName>
        <fullName evidence="1">Uncharacterized protein</fullName>
    </submittedName>
</protein>
<evidence type="ECO:0000313" key="2">
    <source>
        <dbReference type="Proteomes" id="UP001149165"/>
    </source>
</evidence>
<comment type="caution">
    <text evidence="1">The sequence shown here is derived from an EMBL/GenBank/DDBJ whole genome shotgun (WGS) entry which is preliminary data.</text>
</comment>
<sequence>MDIGTEWDGQSTSMPPDFGKELYKFWQETFAVSPKKACEWRGLVTELMNISSSSDSSVPEEDRILNYRDTTPGIRSFNIRESYFNQLVINMMSESSLIWPMRGSLPPEEELSERSRFARAGELRRIYKGASGFAVLVWARGNVKSFDEDIHGIGPYRQPLDGENRRWEPTGYSEYCKSDGWSYYNGLKAVLILWPTTWTSSWKPGRGLAEEHRDLAANGDWMVWDEEKIWKHTVTLPGDVVIGMESFE</sequence>
<dbReference type="EMBL" id="JAPQKH010000003">
    <property type="protein sequence ID" value="KAJ5106772.1"/>
    <property type="molecule type" value="Genomic_DNA"/>
</dbReference>
<evidence type="ECO:0000313" key="1">
    <source>
        <dbReference type="EMBL" id="KAJ5106772.1"/>
    </source>
</evidence>
<reference evidence="1" key="1">
    <citation type="submission" date="2022-11" db="EMBL/GenBank/DDBJ databases">
        <authorList>
            <person name="Petersen C."/>
        </authorList>
    </citation>
    <scope>NUCLEOTIDE SEQUENCE</scope>
    <source>
        <strain evidence="1">IBT 30069</strain>
    </source>
</reference>
<dbReference type="Proteomes" id="UP001149165">
    <property type="component" value="Unassembled WGS sequence"/>
</dbReference>
<gene>
    <name evidence="1" type="ORF">N7456_003447</name>
</gene>
<dbReference type="AlphaFoldDB" id="A0A9W9KIR3"/>